<dbReference type="InterPro" id="IPR008621">
    <property type="entry name" value="Cbb3-typ_cyt_oxidase_comp"/>
</dbReference>
<gene>
    <name evidence="3" type="ORF">RC74_08690</name>
</gene>
<dbReference type="CDD" id="cd01324">
    <property type="entry name" value="cbb3_Oxidase_CcoQ"/>
    <property type="match status" value="1"/>
</dbReference>
<dbReference type="RefSeq" id="WP_039001894.1">
    <property type="nucleotide sequence ID" value="NZ_CP014327.1"/>
</dbReference>
<keyword evidence="2" id="KW-0812">Transmembrane</keyword>
<organism evidence="3 4">
    <name type="scientific">Falsihalocynthiibacter arcticus</name>
    <dbReference type="NCBI Taxonomy" id="1579316"/>
    <lineage>
        <taxon>Bacteria</taxon>
        <taxon>Pseudomonadati</taxon>
        <taxon>Pseudomonadota</taxon>
        <taxon>Alphaproteobacteria</taxon>
        <taxon>Rhodobacterales</taxon>
        <taxon>Roseobacteraceae</taxon>
        <taxon>Falsihalocynthiibacter</taxon>
    </lineage>
</organism>
<dbReference type="AlphaFoldDB" id="A0A126V0V9"/>
<reference evidence="3 4" key="1">
    <citation type="submission" date="2016-02" db="EMBL/GenBank/DDBJ databases">
        <title>Complete genome sequence of Halocynthiibacter arcticus PAMC 20958t from arctic marine sediment.</title>
        <authorList>
            <person name="Lee Y.M."/>
            <person name="Baek K."/>
            <person name="Lee H.K."/>
            <person name="Shin S.C."/>
        </authorList>
    </citation>
    <scope>NUCLEOTIDE SEQUENCE [LARGE SCALE GENOMIC DNA]</scope>
    <source>
        <strain evidence="3">PAMC 20958</strain>
    </source>
</reference>
<name>A0A126V0V9_9RHOB</name>
<keyword evidence="2" id="KW-1133">Transmembrane helix</keyword>
<proteinExistence type="predicted"/>
<dbReference type="OrthoDB" id="9801588at2"/>
<sequence length="70" mass="8101">MYTFLRQLADSWVLLLMFAFFLGVFLWVFRPGSKKIYKETANIPFEHEDHPAPDVAPKASKAPRDESEEA</sequence>
<dbReference type="Proteomes" id="UP000070371">
    <property type="component" value="Chromosome"/>
</dbReference>
<feature type="region of interest" description="Disordered" evidence="1">
    <location>
        <begin position="46"/>
        <end position="70"/>
    </location>
</feature>
<dbReference type="Pfam" id="PF05545">
    <property type="entry name" value="FixQ"/>
    <property type="match status" value="1"/>
</dbReference>
<accession>A0A126V0V9</accession>
<dbReference type="KEGG" id="hat:RC74_08690"/>
<evidence type="ECO:0000313" key="4">
    <source>
        <dbReference type="Proteomes" id="UP000070371"/>
    </source>
</evidence>
<dbReference type="STRING" id="1579316.RC74_08690"/>
<evidence type="ECO:0000313" key="3">
    <source>
        <dbReference type="EMBL" id="AML51319.1"/>
    </source>
</evidence>
<feature type="transmembrane region" description="Helical" evidence="2">
    <location>
        <begin position="12"/>
        <end position="29"/>
    </location>
</feature>
<keyword evidence="2" id="KW-0472">Membrane</keyword>
<protein>
    <submittedName>
        <fullName evidence="3">Cytochrome oxidase</fullName>
    </submittedName>
</protein>
<dbReference type="EMBL" id="CP014327">
    <property type="protein sequence ID" value="AML51319.1"/>
    <property type="molecule type" value="Genomic_DNA"/>
</dbReference>
<evidence type="ECO:0000256" key="2">
    <source>
        <dbReference type="SAM" id="Phobius"/>
    </source>
</evidence>
<keyword evidence="4" id="KW-1185">Reference proteome</keyword>
<evidence type="ECO:0000256" key="1">
    <source>
        <dbReference type="SAM" id="MobiDB-lite"/>
    </source>
</evidence>